<organism evidence="1 2">
    <name type="scientific">Fraxinus pennsylvanica</name>
    <dbReference type="NCBI Taxonomy" id="56036"/>
    <lineage>
        <taxon>Eukaryota</taxon>
        <taxon>Viridiplantae</taxon>
        <taxon>Streptophyta</taxon>
        <taxon>Embryophyta</taxon>
        <taxon>Tracheophyta</taxon>
        <taxon>Spermatophyta</taxon>
        <taxon>Magnoliopsida</taxon>
        <taxon>eudicotyledons</taxon>
        <taxon>Gunneridae</taxon>
        <taxon>Pentapetalae</taxon>
        <taxon>asterids</taxon>
        <taxon>lamiids</taxon>
        <taxon>Lamiales</taxon>
        <taxon>Oleaceae</taxon>
        <taxon>Oleeae</taxon>
        <taxon>Fraxinus</taxon>
    </lineage>
</organism>
<protein>
    <submittedName>
        <fullName evidence="1">Uncharacterized protein</fullName>
    </submittedName>
</protein>
<keyword evidence="2" id="KW-1185">Reference proteome</keyword>
<gene>
    <name evidence="1" type="ORF">FPE_LOCUS21220</name>
</gene>
<dbReference type="EMBL" id="OU503048">
    <property type="protein sequence ID" value="CAI9773790.1"/>
    <property type="molecule type" value="Genomic_DNA"/>
</dbReference>
<accession>A0AAD1ZV62</accession>
<reference evidence="1" key="1">
    <citation type="submission" date="2023-05" db="EMBL/GenBank/DDBJ databases">
        <authorList>
            <person name="Huff M."/>
        </authorList>
    </citation>
    <scope>NUCLEOTIDE SEQUENCE</scope>
</reference>
<dbReference type="Proteomes" id="UP000834106">
    <property type="component" value="Chromosome 13"/>
</dbReference>
<name>A0AAD1ZV62_9LAMI</name>
<evidence type="ECO:0000313" key="2">
    <source>
        <dbReference type="Proteomes" id="UP000834106"/>
    </source>
</evidence>
<dbReference type="PANTHER" id="PTHR48223">
    <property type="entry name" value="DEFECTIVE 2759, PUTATIVE ISOFORM 1-RELATED"/>
    <property type="match status" value="1"/>
</dbReference>
<dbReference type="PANTHER" id="PTHR48223:SF1">
    <property type="entry name" value="ABC TRANSMEMBRANE TYPE-1 DOMAIN-CONTAINING PROTEIN"/>
    <property type="match status" value="1"/>
</dbReference>
<sequence>MKYARRSVSDADIRKYQLFSQTLQQSRGFGSEFRFADHAENAPAAGASDPFSSATAAGDDDDFVPSYLGVNLVYGSVVSRELTPLWVLGPVIVALYIKMVRFICGLYLFSFQQTVKIVKKLPVYYLVLYYYIVHGKFKEDMCALIWQPMVDIRNMDYNEVTRQKAKDLEIWLVEKYQDNVELIWPYYCRMIRFLKRANLI</sequence>
<dbReference type="AlphaFoldDB" id="A0AAD1ZV62"/>
<evidence type="ECO:0000313" key="1">
    <source>
        <dbReference type="EMBL" id="CAI9773790.1"/>
    </source>
</evidence>
<proteinExistence type="predicted"/>